<sequence length="81" mass="9097">MRSPLLILNRFSPFYACIMDGATAVRKKLARESRDCSTSVFQKPLVLSAAEIPLLGFFQVWASLQIGLIGLWAFVYVWAIC</sequence>
<dbReference type="Proteomes" id="UP001358586">
    <property type="component" value="Chromosome 7"/>
</dbReference>
<keyword evidence="1" id="KW-0812">Transmembrane</keyword>
<evidence type="ECO:0000313" key="2">
    <source>
        <dbReference type="EMBL" id="KAK5818424.1"/>
    </source>
</evidence>
<evidence type="ECO:0000313" key="3">
    <source>
        <dbReference type="Proteomes" id="UP001358586"/>
    </source>
</evidence>
<keyword evidence="1" id="KW-1133">Transmembrane helix</keyword>
<organism evidence="2 3">
    <name type="scientific">Gossypium arboreum</name>
    <name type="common">Tree cotton</name>
    <name type="synonym">Gossypium nanking</name>
    <dbReference type="NCBI Taxonomy" id="29729"/>
    <lineage>
        <taxon>Eukaryota</taxon>
        <taxon>Viridiplantae</taxon>
        <taxon>Streptophyta</taxon>
        <taxon>Embryophyta</taxon>
        <taxon>Tracheophyta</taxon>
        <taxon>Spermatophyta</taxon>
        <taxon>Magnoliopsida</taxon>
        <taxon>eudicotyledons</taxon>
        <taxon>Gunneridae</taxon>
        <taxon>Pentapetalae</taxon>
        <taxon>rosids</taxon>
        <taxon>malvids</taxon>
        <taxon>Malvales</taxon>
        <taxon>Malvaceae</taxon>
        <taxon>Malvoideae</taxon>
        <taxon>Gossypium</taxon>
    </lineage>
</organism>
<feature type="transmembrane region" description="Helical" evidence="1">
    <location>
        <begin position="54"/>
        <end position="79"/>
    </location>
</feature>
<reference evidence="2 3" key="1">
    <citation type="submission" date="2023-03" db="EMBL/GenBank/DDBJ databases">
        <title>WGS of Gossypium arboreum.</title>
        <authorList>
            <person name="Yu D."/>
        </authorList>
    </citation>
    <scope>NUCLEOTIDE SEQUENCE [LARGE SCALE GENOMIC DNA]</scope>
    <source>
        <tissue evidence="2">Leaf</tissue>
    </source>
</reference>
<keyword evidence="3" id="KW-1185">Reference proteome</keyword>
<keyword evidence="1" id="KW-0472">Membrane</keyword>
<accession>A0ABR0PAY2</accession>
<dbReference type="EMBL" id="JARKNE010000007">
    <property type="protein sequence ID" value="KAK5818424.1"/>
    <property type="molecule type" value="Genomic_DNA"/>
</dbReference>
<name>A0ABR0PAY2_GOSAR</name>
<proteinExistence type="predicted"/>
<evidence type="ECO:0000256" key="1">
    <source>
        <dbReference type="SAM" id="Phobius"/>
    </source>
</evidence>
<comment type="caution">
    <text evidence="2">The sequence shown here is derived from an EMBL/GenBank/DDBJ whole genome shotgun (WGS) entry which is preliminary data.</text>
</comment>
<protein>
    <submittedName>
        <fullName evidence="2">Uncharacterized protein</fullName>
    </submittedName>
</protein>
<gene>
    <name evidence="2" type="ORF">PVK06_023361</name>
</gene>